<evidence type="ECO:0000313" key="3">
    <source>
        <dbReference type="Proteomes" id="UP001218218"/>
    </source>
</evidence>
<feature type="domain" description="F-box" evidence="1">
    <location>
        <begin position="40"/>
        <end position="85"/>
    </location>
</feature>
<evidence type="ECO:0000259" key="1">
    <source>
        <dbReference type="PROSITE" id="PS50181"/>
    </source>
</evidence>
<accession>A0AAD6Z931</accession>
<evidence type="ECO:0000313" key="2">
    <source>
        <dbReference type="EMBL" id="KAJ7311768.1"/>
    </source>
</evidence>
<dbReference type="PROSITE" id="PS50181">
    <property type="entry name" value="FBOX"/>
    <property type="match status" value="1"/>
</dbReference>
<organism evidence="2 3">
    <name type="scientific">Mycena albidolilacea</name>
    <dbReference type="NCBI Taxonomy" id="1033008"/>
    <lineage>
        <taxon>Eukaryota</taxon>
        <taxon>Fungi</taxon>
        <taxon>Dikarya</taxon>
        <taxon>Basidiomycota</taxon>
        <taxon>Agaricomycotina</taxon>
        <taxon>Agaricomycetes</taxon>
        <taxon>Agaricomycetidae</taxon>
        <taxon>Agaricales</taxon>
        <taxon>Marasmiineae</taxon>
        <taxon>Mycenaceae</taxon>
        <taxon>Mycena</taxon>
    </lineage>
</organism>
<dbReference type="SUPFAM" id="SSF52047">
    <property type="entry name" value="RNI-like"/>
    <property type="match status" value="1"/>
</dbReference>
<dbReference type="AlphaFoldDB" id="A0AAD6Z931"/>
<sequence>MTDPLLAAAPSQSVRKNSGFLKFWKKSRPSIPDFHAGTSQSAELVLPTEIWFEILAYIHQDDLEPLSRISWRLRSIVLPLYFRSQQIFPFRETFAFRRLSVKAELAGYQERSLRRLHFLMSDSISPAISDLFVSPYPPGYNRRHRVVHTPVEDVMELLVVALPRFHNLVKLTLQFPPCNDTLFSSLGSLRLDYFELEVSPTALGEIPIPAHGEFLFNCSTSPNQLFASDGLSLRFMFPESIRRVVAGPTGTDTLTRALLCHPSGLVSLETLDLSLRFVTSAHFPEALEACPNLSSLRLRSSPVDSSAIPAFLHPLFPTTIPHLTNYHGPTSFAPALARGRALQTVRLWSSHSVSAVSAPWLLYPILPQLGPSVTALSLGITLVPDGLLETLCTAFPALAVLEINTHLDAFHPGTVLRRVLTPPIPPRARLTLPAGIRLQTLRLGTQLAGAPGAPDTEQLLLDSAREAVRTFPGDYDPTSWRRWVVDRPWYCVEWTRAADADETQFGTALEGTLRVEYGEHYFQGFERGERIDAQSVEKAVLRML</sequence>
<dbReference type="EMBL" id="JARIHO010000074">
    <property type="protein sequence ID" value="KAJ7311768.1"/>
    <property type="molecule type" value="Genomic_DNA"/>
</dbReference>
<dbReference type="InterPro" id="IPR001810">
    <property type="entry name" value="F-box_dom"/>
</dbReference>
<dbReference type="Gene3D" id="3.80.10.10">
    <property type="entry name" value="Ribonuclease Inhibitor"/>
    <property type="match status" value="1"/>
</dbReference>
<name>A0AAD6Z931_9AGAR</name>
<comment type="caution">
    <text evidence="2">The sequence shown here is derived from an EMBL/GenBank/DDBJ whole genome shotgun (WGS) entry which is preliminary data.</text>
</comment>
<keyword evidence="3" id="KW-1185">Reference proteome</keyword>
<proteinExistence type="predicted"/>
<dbReference type="Proteomes" id="UP001218218">
    <property type="component" value="Unassembled WGS sequence"/>
</dbReference>
<reference evidence="2" key="1">
    <citation type="submission" date="2023-03" db="EMBL/GenBank/DDBJ databases">
        <title>Massive genome expansion in bonnet fungi (Mycena s.s.) driven by repeated elements and novel gene families across ecological guilds.</title>
        <authorList>
            <consortium name="Lawrence Berkeley National Laboratory"/>
            <person name="Harder C.B."/>
            <person name="Miyauchi S."/>
            <person name="Viragh M."/>
            <person name="Kuo A."/>
            <person name="Thoen E."/>
            <person name="Andreopoulos B."/>
            <person name="Lu D."/>
            <person name="Skrede I."/>
            <person name="Drula E."/>
            <person name="Henrissat B."/>
            <person name="Morin E."/>
            <person name="Kohler A."/>
            <person name="Barry K."/>
            <person name="LaButti K."/>
            <person name="Morin E."/>
            <person name="Salamov A."/>
            <person name="Lipzen A."/>
            <person name="Mereny Z."/>
            <person name="Hegedus B."/>
            <person name="Baldrian P."/>
            <person name="Stursova M."/>
            <person name="Weitz H."/>
            <person name="Taylor A."/>
            <person name="Grigoriev I.V."/>
            <person name="Nagy L.G."/>
            <person name="Martin F."/>
            <person name="Kauserud H."/>
        </authorList>
    </citation>
    <scope>NUCLEOTIDE SEQUENCE</scope>
    <source>
        <strain evidence="2">CBHHK002</strain>
    </source>
</reference>
<dbReference type="InterPro" id="IPR032675">
    <property type="entry name" value="LRR_dom_sf"/>
</dbReference>
<protein>
    <recommendedName>
        <fullName evidence="1">F-box domain-containing protein</fullName>
    </recommendedName>
</protein>
<gene>
    <name evidence="2" type="ORF">DFH08DRAFT_897575</name>
</gene>